<feature type="transmembrane region" description="Helical" evidence="5">
    <location>
        <begin position="301"/>
        <end position="321"/>
    </location>
</feature>
<dbReference type="GO" id="GO:0005886">
    <property type="term" value="C:plasma membrane"/>
    <property type="evidence" value="ECO:0007669"/>
    <property type="project" value="TreeGrafter"/>
</dbReference>
<feature type="transmembrane region" description="Helical" evidence="5">
    <location>
        <begin position="342"/>
        <end position="363"/>
    </location>
</feature>
<evidence type="ECO:0000313" key="8">
    <source>
        <dbReference type="Proteomes" id="UP001211065"/>
    </source>
</evidence>
<comment type="caution">
    <text evidence="7">The sequence shown here is derived from an EMBL/GenBank/DDBJ whole genome shotgun (WGS) entry which is preliminary data.</text>
</comment>
<protein>
    <submittedName>
        <fullName evidence="7">Uncharacterized protein</fullName>
    </submittedName>
</protein>
<proteinExistence type="predicted"/>
<feature type="signal peptide" evidence="6">
    <location>
        <begin position="1"/>
        <end position="17"/>
    </location>
</feature>
<dbReference type="EMBL" id="JADGJW010000021">
    <property type="protein sequence ID" value="KAJ3227180.1"/>
    <property type="molecule type" value="Genomic_DNA"/>
</dbReference>
<dbReference type="PANTHER" id="PTHR11040:SF44">
    <property type="entry name" value="PROTEIN ZNTC-RELATED"/>
    <property type="match status" value="1"/>
</dbReference>
<dbReference type="Proteomes" id="UP001211065">
    <property type="component" value="Unassembled WGS sequence"/>
</dbReference>
<evidence type="ECO:0000313" key="7">
    <source>
        <dbReference type="EMBL" id="KAJ3227180.1"/>
    </source>
</evidence>
<evidence type="ECO:0000256" key="6">
    <source>
        <dbReference type="SAM" id="SignalP"/>
    </source>
</evidence>
<keyword evidence="3 5" id="KW-1133">Transmembrane helix</keyword>
<feature type="transmembrane region" description="Helical" evidence="5">
    <location>
        <begin position="87"/>
        <end position="107"/>
    </location>
</feature>
<feature type="transmembrane region" description="Helical" evidence="5">
    <location>
        <begin position="211"/>
        <end position="230"/>
    </location>
</feature>
<dbReference type="AlphaFoldDB" id="A0AAD5Y397"/>
<keyword evidence="4 5" id="KW-0472">Membrane</keyword>
<name>A0AAD5Y397_9FUNG</name>
<keyword evidence="6" id="KW-0732">Signal</keyword>
<evidence type="ECO:0000256" key="3">
    <source>
        <dbReference type="ARBA" id="ARBA00022989"/>
    </source>
</evidence>
<feature type="chain" id="PRO_5042175730" evidence="6">
    <location>
        <begin position="18"/>
        <end position="364"/>
    </location>
</feature>
<evidence type="ECO:0000256" key="2">
    <source>
        <dbReference type="ARBA" id="ARBA00022692"/>
    </source>
</evidence>
<accession>A0AAD5Y397</accession>
<feature type="transmembrane region" description="Helical" evidence="5">
    <location>
        <begin position="54"/>
        <end position="75"/>
    </location>
</feature>
<gene>
    <name evidence="7" type="ORF">HK099_003143</name>
</gene>
<feature type="transmembrane region" description="Helical" evidence="5">
    <location>
        <begin position="269"/>
        <end position="289"/>
    </location>
</feature>
<organism evidence="7 8">
    <name type="scientific">Clydaea vesicula</name>
    <dbReference type="NCBI Taxonomy" id="447962"/>
    <lineage>
        <taxon>Eukaryota</taxon>
        <taxon>Fungi</taxon>
        <taxon>Fungi incertae sedis</taxon>
        <taxon>Chytridiomycota</taxon>
        <taxon>Chytridiomycota incertae sedis</taxon>
        <taxon>Chytridiomycetes</taxon>
        <taxon>Lobulomycetales</taxon>
        <taxon>Lobulomycetaceae</taxon>
        <taxon>Clydaea</taxon>
    </lineage>
</organism>
<evidence type="ECO:0000256" key="4">
    <source>
        <dbReference type="ARBA" id="ARBA00023136"/>
    </source>
</evidence>
<dbReference type="GO" id="GO:0005385">
    <property type="term" value="F:zinc ion transmembrane transporter activity"/>
    <property type="evidence" value="ECO:0007669"/>
    <property type="project" value="TreeGrafter"/>
</dbReference>
<keyword evidence="2 5" id="KW-0812">Transmembrane</keyword>
<keyword evidence="8" id="KW-1185">Reference proteome</keyword>
<dbReference type="Pfam" id="PF02535">
    <property type="entry name" value="Zip"/>
    <property type="match status" value="1"/>
</dbReference>
<dbReference type="InterPro" id="IPR003689">
    <property type="entry name" value="ZIP"/>
</dbReference>
<reference evidence="7" key="1">
    <citation type="submission" date="2020-05" db="EMBL/GenBank/DDBJ databases">
        <title>Phylogenomic resolution of chytrid fungi.</title>
        <authorList>
            <person name="Stajich J.E."/>
            <person name="Amses K."/>
            <person name="Simmons R."/>
            <person name="Seto K."/>
            <person name="Myers J."/>
            <person name="Bonds A."/>
            <person name="Quandt C.A."/>
            <person name="Barry K."/>
            <person name="Liu P."/>
            <person name="Grigoriev I."/>
            <person name="Longcore J.E."/>
            <person name="James T.Y."/>
        </authorList>
    </citation>
    <scope>NUCLEOTIDE SEQUENCE</scope>
    <source>
        <strain evidence="7">JEL0476</strain>
    </source>
</reference>
<dbReference type="PANTHER" id="PTHR11040">
    <property type="entry name" value="ZINC/IRON TRANSPORTER"/>
    <property type="match status" value="1"/>
</dbReference>
<feature type="transmembrane region" description="Helical" evidence="5">
    <location>
        <begin position="127"/>
        <end position="149"/>
    </location>
</feature>
<feature type="transmembrane region" description="Helical" evidence="5">
    <location>
        <begin position="236"/>
        <end position="257"/>
    </location>
</feature>
<evidence type="ECO:0000256" key="5">
    <source>
        <dbReference type="SAM" id="Phobius"/>
    </source>
</evidence>
<comment type="subcellular location">
    <subcellularLocation>
        <location evidence="1">Membrane</location>
        <topology evidence="1">Multi-pass membrane protein</topology>
    </subcellularLocation>
</comment>
<sequence>MILIIGGFLLNLILTHSTELTEHAEHEQEHTQELIEDPCHAVPEALQYDVNRHVIGLFLVLVISGVGIFSTLILGDRKSKNTTIAKTLQLFKMFGIGIIAATAWIHLLPGAFEAFTNPCLPETWSYGPGFVGVFGLFAAYSVQIIELVAHHRLHKKNSQPNKKLSEENASTFVAPVVADPEHLTVVSAAPVGHNDNTHLMLGKGDEVVRTVALEAGILFHSLVIGLTLGVAPDSTFTVLLVAICFHQFFEGMALGVLVGELSFTRIKKFFGMGLIYPLTTPIGILIGILVHKNFNENLVELIILTGIFESLSAGILFYNTYAELMSLEINNSAVFAGLTKGFKFACFLSMYLGSAVMAIIGLWA</sequence>
<evidence type="ECO:0000256" key="1">
    <source>
        <dbReference type="ARBA" id="ARBA00004141"/>
    </source>
</evidence>